<geneLocation type="plasmid" evidence="7">
    <name>pbm151</name>
</geneLocation>
<dbReference type="InterPro" id="IPR010998">
    <property type="entry name" value="Integrase_recombinase_N"/>
</dbReference>
<keyword evidence="1" id="KW-0159">Chromosome partition</keyword>
<dbReference type="PANTHER" id="PTHR30349">
    <property type="entry name" value="PHAGE INTEGRASE-RELATED"/>
    <property type="match status" value="1"/>
</dbReference>
<dbReference type="GO" id="GO:0003677">
    <property type="term" value="F:DNA binding"/>
    <property type="evidence" value="ECO:0007669"/>
    <property type="project" value="UniProtKB-KW"/>
</dbReference>
<dbReference type="SUPFAM" id="SSF56349">
    <property type="entry name" value="DNA breaking-rejoining enzymes"/>
    <property type="match status" value="1"/>
</dbReference>
<evidence type="ECO:0000256" key="3">
    <source>
        <dbReference type="ARBA" id="ARBA00023125"/>
    </source>
</evidence>
<reference evidence="6 7" key="1">
    <citation type="submission" date="2017-12" db="EMBL/GenBank/DDBJ databases">
        <authorList>
            <person name="Hurst M.R.H."/>
        </authorList>
    </citation>
    <scope>NUCLEOTIDE SEQUENCE [LARGE SCALE GENOMIC DNA]</scope>
    <source>
        <strain evidence="6 7">BM15</strain>
        <plasmid evidence="7">Plasmid pbm151</plasmid>
    </source>
</reference>
<feature type="domain" description="Tyr recombinase" evidence="5">
    <location>
        <begin position="148"/>
        <end position="343"/>
    </location>
</feature>
<dbReference type="InterPro" id="IPR011010">
    <property type="entry name" value="DNA_brk_join_enz"/>
</dbReference>
<dbReference type="PANTHER" id="PTHR30349:SF81">
    <property type="entry name" value="TYROSINE RECOMBINASE XERC"/>
    <property type="match status" value="1"/>
</dbReference>
<keyword evidence="3" id="KW-0238">DNA-binding</keyword>
<sequence length="345" mass="37760">MTSLPLAPPSLTPADQDALAELFRRGTAENTLRAYEQDLAYITAWKAAAFGAALHWPEAEPVALRFILDHAQDLRASTGPARAAAEALVRAGLRRDYAAPAPSTLDRRIASWRAFHRMKNLASPFDAPLIKEARAKARRAAARPRQRKSENPITRDILKAMLATCHGSLRDRRDHAALALAWASGGRRRSEVTALNRDDIDDRPMAERGLIRIRLLHTKTTTPDRAPWLPLKGFPARSVLAWIAAAGIEGGPLFRPVSQADRVLTRRLTPGGFRTIVAHRLELAGYPRDFASPHGLRSGFLTQAALDGAPLAAAMQLSLHRDPGQAQAYYADVEIEDNPATDLLG</sequence>
<accession>A0A2K9EUX2</accession>
<keyword evidence="6" id="KW-0614">Plasmid</keyword>
<dbReference type="InterPro" id="IPR002104">
    <property type="entry name" value="Integrase_catalytic"/>
</dbReference>
<evidence type="ECO:0000256" key="1">
    <source>
        <dbReference type="ARBA" id="ARBA00022829"/>
    </source>
</evidence>
<name>A0A2K9EUX2_9RHOB</name>
<dbReference type="PROSITE" id="PS51898">
    <property type="entry name" value="TYR_RECOMBINASE"/>
    <property type="match status" value="1"/>
</dbReference>
<dbReference type="GO" id="GO:0007059">
    <property type="term" value="P:chromosome segregation"/>
    <property type="evidence" value="ECO:0007669"/>
    <property type="project" value="UniProtKB-KW"/>
</dbReference>
<dbReference type="InterPro" id="IPR050090">
    <property type="entry name" value="Tyrosine_recombinase_XerCD"/>
</dbReference>
<dbReference type="InterPro" id="IPR013762">
    <property type="entry name" value="Integrase-like_cat_sf"/>
</dbReference>
<dbReference type="Proteomes" id="UP000233742">
    <property type="component" value="Plasmid pBM151"/>
</dbReference>
<evidence type="ECO:0000256" key="4">
    <source>
        <dbReference type="ARBA" id="ARBA00023172"/>
    </source>
</evidence>
<dbReference type="AlphaFoldDB" id="A0A2K9EUX2"/>
<dbReference type="GO" id="GO:0015074">
    <property type="term" value="P:DNA integration"/>
    <property type="evidence" value="ECO:0007669"/>
    <property type="project" value="UniProtKB-KW"/>
</dbReference>
<evidence type="ECO:0000256" key="2">
    <source>
        <dbReference type="ARBA" id="ARBA00022908"/>
    </source>
</evidence>
<dbReference type="Pfam" id="PF00589">
    <property type="entry name" value="Phage_integrase"/>
    <property type="match status" value="1"/>
</dbReference>
<keyword evidence="4" id="KW-0233">DNA recombination</keyword>
<gene>
    <name evidence="6" type="ORF">CUV01_18610</name>
</gene>
<organism evidence="6 7">
    <name type="scientific">Paracoccus tegillarcae</name>
    <dbReference type="NCBI Taxonomy" id="1529068"/>
    <lineage>
        <taxon>Bacteria</taxon>
        <taxon>Pseudomonadati</taxon>
        <taxon>Pseudomonadota</taxon>
        <taxon>Alphaproteobacteria</taxon>
        <taxon>Rhodobacterales</taxon>
        <taxon>Paracoccaceae</taxon>
        <taxon>Paracoccus</taxon>
    </lineage>
</organism>
<dbReference type="KEGG" id="paro:CUV01_18610"/>
<dbReference type="Gene3D" id="1.10.443.10">
    <property type="entry name" value="Intergrase catalytic core"/>
    <property type="match status" value="1"/>
</dbReference>
<dbReference type="Gene3D" id="1.10.150.130">
    <property type="match status" value="1"/>
</dbReference>
<dbReference type="EMBL" id="CP025409">
    <property type="protein sequence ID" value="AUH35595.1"/>
    <property type="molecule type" value="Genomic_DNA"/>
</dbReference>
<protein>
    <submittedName>
        <fullName evidence="6">Integrase</fullName>
    </submittedName>
</protein>
<evidence type="ECO:0000313" key="6">
    <source>
        <dbReference type="EMBL" id="AUH35595.1"/>
    </source>
</evidence>
<evidence type="ECO:0000313" key="7">
    <source>
        <dbReference type="Proteomes" id="UP000233742"/>
    </source>
</evidence>
<keyword evidence="2" id="KW-0229">DNA integration</keyword>
<dbReference type="OrthoDB" id="5513193at2"/>
<dbReference type="GO" id="GO:0006310">
    <property type="term" value="P:DNA recombination"/>
    <property type="evidence" value="ECO:0007669"/>
    <property type="project" value="UniProtKB-KW"/>
</dbReference>
<dbReference type="SUPFAM" id="SSF47823">
    <property type="entry name" value="lambda integrase-like, N-terminal domain"/>
    <property type="match status" value="1"/>
</dbReference>
<keyword evidence="7" id="KW-1185">Reference proteome</keyword>
<proteinExistence type="predicted"/>
<evidence type="ECO:0000259" key="5">
    <source>
        <dbReference type="PROSITE" id="PS51898"/>
    </source>
</evidence>
<dbReference type="RefSeq" id="WP_101462246.1">
    <property type="nucleotide sequence ID" value="NZ_CP025409.1"/>
</dbReference>